<protein>
    <submittedName>
        <fullName evidence="1">Uncharacterized protein</fullName>
    </submittedName>
</protein>
<comment type="caution">
    <text evidence="1">The sequence shown here is derived from an EMBL/GenBank/DDBJ whole genome shotgun (WGS) entry which is preliminary data.</text>
</comment>
<dbReference type="EMBL" id="JBHLWK010000010">
    <property type="protein sequence ID" value="MFC0204003.1"/>
    <property type="molecule type" value="Genomic_DNA"/>
</dbReference>
<dbReference type="Proteomes" id="UP001589798">
    <property type="component" value="Unassembled WGS sequence"/>
</dbReference>
<name>A0ABV6CTG1_9SPHN</name>
<evidence type="ECO:0000313" key="1">
    <source>
        <dbReference type="EMBL" id="MFC0204003.1"/>
    </source>
</evidence>
<reference evidence="1 2" key="1">
    <citation type="submission" date="2024-09" db="EMBL/GenBank/DDBJ databases">
        <authorList>
            <person name="Sun Q."/>
            <person name="Mori K."/>
        </authorList>
    </citation>
    <scope>NUCLEOTIDE SEQUENCE [LARGE SCALE GENOMIC DNA]</scope>
    <source>
        <strain evidence="1 2">CCM 7706</strain>
    </source>
</reference>
<organism evidence="1 2">
    <name type="scientific">Novosphingobium soli</name>
    <dbReference type="NCBI Taxonomy" id="574956"/>
    <lineage>
        <taxon>Bacteria</taxon>
        <taxon>Pseudomonadati</taxon>
        <taxon>Pseudomonadota</taxon>
        <taxon>Alphaproteobacteria</taxon>
        <taxon>Sphingomonadales</taxon>
        <taxon>Sphingomonadaceae</taxon>
        <taxon>Novosphingobium</taxon>
    </lineage>
</organism>
<proteinExistence type="predicted"/>
<evidence type="ECO:0000313" key="2">
    <source>
        <dbReference type="Proteomes" id="UP001589798"/>
    </source>
</evidence>
<gene>
    <name evidence="1" type="ORF">ACFFJC_06925</name>
</gene>
<keyword evidence="2" id="KW-1185">Reference proteome</keyword>
<sequence>MMHAPIVRAAAPARLEGLVTAAARCWRSARDKGAPAPARLYALLSPDHWEMLVPALDSLMTLYEGALLRPVTTGTGAEPSQDEDRLARLLMGRPAPDEEGIACPPGLERAFTCALQTTRVMIALVMSAPIGKQA</sequence>
<dbReference type="RefSeq" id="WP_379486772.1">
    <property type="nucleotide sequence ID" value="NZ_JBHLWK010000010.1"/>
</dbReference>
<accession>A0ABV6CTG1</accession>